<dbReference type="Proteomes" id="UP000187609">
    <property type="component" value="Unassembled WGS sequence"/>
</dbReference>
<dbReference type="Gramene" id="OIT03741">
    <property type="protein sequence ID" value="OIT03741"/>
    <property type="gene ID" value="A4A49_21700"/>
</dbReference>
<comment type="caution">
    <text evidence="2">The sequence shown here is derived from an EMBL/GenBank/DDBJ whole genome shotgun (WGS) entry which is preliminary data.</text>
</comment>
<feature type="region of interest" description="Disordered" evidence="1">
    <location>
        <begin position="1"/>
        <end position="42"/>
    </location>
</feature>
<sequence>MDNTKVQHGHGDVSQNNATAGLEIGPTNADDRQGNGATRVERVPVDVDQQIQTANKFAALQGDDGETYDENQLAIVEEPVGQMSPIQNAKGAGLFNPAAAVFTPRSGMASSKRGKVGDPSGVENVANTTMVAGEKIPKESTAQWMQAEKGIEKAGITDSMQPCPAAEEGENAAKQITVAK</sequence>
<reference evidence="2" key="1">
    <citation type="submission" date="2016-11" db="EMBL/GenBank/DDBJ databases">
        <title>The genome of Nicotiana attenuata.</title>
        <authorList>
            <person name="Xu S."/>
            <person name="Brockmoeller T."/>
            <person name="Gaquerel E."/>
            <person name="Navarro A."/>
            <person name="Kuhl H."/>
            <person name="Gase K."/>
            <person name="Ling Z."/>
            <person name="Zhou W."/>
            <person name="Kreitzer C."/>
            <person name="Stanke M."/>
            <person name="Tang H."/>
            <person name="Lyons E."/>
            <person name="Pandey P."/>
            <person name="Pandey S.P."/>
            <person name="Timmermann B."/>
            <person name="Baldwin I.T."/>
        </authorList>
    </citation>
    <scope>NUCLEOTIDE SEQUENCE [LARGE SCALE GENOMIC DNA]</scope>
    <source>
        <strain evidence="2">UT</strain>
    </source>
</reference>
<protein>
    <submittedName>
        <fullName evidence="2">Uncharacterized protein</fullName>
    </submittedName>
</protein>
<dbReference type="AlphaFoldDB" id="A0A1J6IFA9"/>
<feature type="region of interest" description="Disordered" evidence="1">
    <location>
        <begin position="159"/>
        <end position="180"/>
    </location>
</feature>
<evidence type="ECO:0000313" key="3">
    <source>
        <dbReference type="Proteomes" id="UP000187609"/>
    </source>
</evidence>
<organism evidence="2 3">
    <name type="scientific">Nicotiana attenuata</name>
    <name type="common">Coyote tobacco</name>
    <dbReference type="NCBI Taxonomy" id="49451"/>
    <lineage>
        <taxon>Eukaryota</taxon>
        <taxon>Viridiplantae</taxon>
        <taxon>Streptophyta</taxon>
        <taxon>Embryophyta</taxon>
        <taxon>Tracheophyta</taxon>
        <taxon>Spermatophyta</taxon>
        <taxon>Magnoliopsida</taxon>
        <taxon>eudicotyledons</taxon>
        <taxon>Gunneridae</taxon>
        <taxon>Pentapetalae</taxon>
        <taxon>asterids</taxon>
        <taxon>lamiids</taxon>
        <taxon>Solanales</taxon>
        <taxon>Solanaceae</taxon>
        <taxon>Nicotianoideae</taxon>
        <taxon>Nicotianeae</taxon>
        <taxon>Nicotiana</taxon>
    </lineage>
</organism>
<dbReference type="EMBL" id="MJEQ01037187">
    <property type="protein sequence ID" value="OIT03741.1"/>
    <property type="molecule type" value="Genomic_DNA"/>
</dbReference>
<keyword evidence="3" id="KW-1185">Reference proteome</keyword>
<feature type="compositionally biased region" description="Basic and acidic residues" evidence="1">
    <location>
        <begin position="29"/>
        <end position="42"/>
    </location>
</feature>
<evidence type="ECO:0000256" key="1">
    <source>
        <dbReference type="SAM" id="MobiDB-lite"/>
    </source>
</evidence>
<gene>
    <name evidence="2" type="ORF">A4A49_21700</name>
</gene>
<accession>A0A1J6IFA9</accession>
<name>A0A1J6IFA9_NICAT</name>
<evidence type="ECO:0000313" key="2">
    <source>
        <dbReference type="EMBL" id="OIT03741.1"/>
    </source>
</evidence>
<proteinExistence type="predicted"/>